<feature type="compositionally biased region" description="Polar residues" evidence="1">
    <location>
        <begin position="182"/>
        <end position="195"/>
    </location>
</feature>
<dbReference type="EMBL" id="DF974157">
    <property type="protein sequence ID" value="GAU45884.1"/>
    <property type="molecule type" value="Genomic_DNA"/>
</dbReference>
<proteinExistence type="predicted"/>
<feature type="region of interest" description="Disordered" evidence="1">
    <location>
        <begin position="158"/>
        <end position="195"/>
    </location>
</feature>
<protein>
    <recommendedName>
        <fullName evidence="4">DUF4283 domain-containing protein</fullName>
    </recommendedName>
</protein>
<dbReference type="SUPFAM" id="SSF56219">
    <property type="entry name" value="DNase I-like"/>
    <property type="match status" value="1"/>
</dbReference>
<keyword evidence="3" id="KW-1185">Reference proteome</keyword>
<evidence type="ECO:0000313" key="2">
    <source>
        <dbReference type="EMBL" id="GAU45884.1"/>
    </source>
</evidence>
<gene>
    <name evidence="2" type="ORF">TSUD_401090</name>
</gene>
<dbReference type="Proteomes" id="UP000242715">
    <property type="component" value="Unassembled WGS sequence"/>
</dbReference>
<evidence type="ECO:0000313" key="3">
    <source>
        <dbReference type="Proteomes" id="UP000242715"/>
    </source>
</evidence>
<dbReference type="InterPro" id="IPR036691">
    <property type="entry name" value="Endo/exonu/phosph_ase_sf"/>
</dbReference>
<name>A0A2Z6NNC9_TRISU</name>
<accession>A0A2Z6NNC9</accession>
<dbReference type="OrthoDB" id="1421217at2759"/>
<dbReference type="Gene3D" id="3.60.10.10">
    <property type="entry name" value="Endonuclease/exonuclease/phosphatase"/>
    <property type="match status" value="1"/>
</dbReference>
<feature type="non-terminal residue" evidence="2">
    <location>
        <position position="326"/>
    </location>
</feature>
<organism evidence="2 3">
    <name type="scientific">Trifolium subterraneum</name>
    <name type="common">Subterranean clover</name>
    <dbReference type="NCBI Taxonomy" id="3900"/>
    <lineage>
        <taxon>Eukaryota</taxon>
        <taxon>Viridiplantae</taxon>
        <taxon>Streptophyta</taxon>
        <taxon>Embryophyta</taxon>
        <taxon>Tracheophyta</taxon>
        <taxon>Spermatophyta</taxon>
        <taxon>Magnoliopsida</taxon>
        <taxon>eudicotyledons</taxon>
        <taxon>Gunneridae</taxon>
        <taxon>Pentapetalae</taxon>
        <taxon>rosids</taxon>
        <taxon>fabids</taxon>
        <taxon>Fabales</taxon>
        <taxon>Fabaceae</taxon>
        <taxon>Papilionoideae</taxon>
        <taxon>50 kb inversion clade</taxon>
        <taxon>NPAAA clade</taxon>
        <taxon>Hologalegina</taxon>
        <taxon>IRL clade</taxon>
        <taxon>Trifolieae</taxon>
        <taxon>Trifolium</taxon>
    </lineage>
</organism>
<reference evidence="3" key="1">
    <citation type="journal article" date="2017" name="Front. Plant Sci.">
        <title>Climate Clever Clovers: New Paradigm to Reduce the Environmental Footprint of Ruminants by Breeding Low Methanogenic Forages Utilizing Haplotype Variation.</title>
        <authorList>
            <person name="Kaur P."/>
            <person name="Appels R."/>
            <person name="Bayer P.E."/>
            <person name="Keeble-Gagnere G."/>
            <person name="Wang J."/>
            <person name="Hirakawa H."/>
            <person name="Shirasawa K."/>
            <person name="Vercoe P."/>
            <person name="Stefanova K."/>
            <person name="Durmic Z."/>
            <person name="Nichols P."/>
            <person name="Revell C."/>
            <person name="Isobe S.N."/>
            <person name="Edwards D."/>
            <person name="Erskine W."/>
        </authorList>
    </citation>
    <scope>NUCLEOTIDE SEQUENCE [LARGE SCALE GENOMIC DNA]</scope>
    <source>
        <strain evidence="3">cv. Daliak</strain>
    </source>
</reference>
<evidence type="ECO:0008006" key="4">
    <source>
        <dbReference type="Google" id="ProtNLM"/>
    </source>
</evidence>
<evidence type="ECO:0000256" key="1">
    <source>
        <dbReference type="SAM" id="MobiDB-lite"/>
    </source>
</evidence>
<sequence>MSFLRADSGTIEKERLDYARILIATSALGVIKRKESLLVDGVRVVVQIMEEWGYVLGEDACLFDEENEEVASHNDNEGEHSEMEASHQVDMFVEKLAKGMEEDDGMAFQKFDEEHTLNQSTFSVNKEELSSSQEDCGRSQAIGVSVESVEILEKQRSADETAMPVGKRKGQKDINGSCGAPNENSIGDNPSSSSAKNDWENWVVMQGTDQIAVEDVCDMGKAIGVKFKGDNANIFNILSRRVKGRTKASGQMSWGGGGCERGGLLGAFLLLLRGGGSLCVLMKIISWNIMGLGRVEKRNEVRKLVKEKHPAIVCLQETKVGVCDEN</sequence>
<dbReference type="AlphaFoldDB" id="A0A2Z6NNC9"/>